<keyword evidence="3" id="KW-1185">Reference proteome</keyword>
<dbReference type="AlphaFoldDB" id="A0A8J3YWK2"/>
<dbReference type="GO" id="GO:0003824">
    <property type="term" value="F:catalytic activity"/>
    <property type="evidence" value="ECO:0007669"/>
    <property type="project" value="UniProtKB-ARBA"/>
</dbReference>
<gene>
    <name evidence="2" type="ORF">Val02_78940</name>
</gene>
<evidence type="ECO:0000313" key="2">
    <source>
        <dbReference type="EMBL" id="GIJ51008.1"/>
    </source>
</evidence>
<organism evidence="2 3">
    <name type="scientific">Virgisporangium aliadipatigenens</name>
    <dbReference type="NCBI Taxonomy" id="741659"/>
    <lineage>
        <taxon>Bacteria</taxon>
        <taxon>Bacillati</taxon>
        <taxon>Actinomycetota</taxon>
        <taxon>Actinomycetes</taxon>
        <taxon>Micromonosporales</taxon>
        <taxon>Micromonosporaceae</taxon>
        <taxon>Virgisporangium</taxon>
    </lineage>
</organism>
<accession>A0A8J3YWK2</accession>
<dbReference type="Proteomes" id="UP000619260">
    <property type="component" value="Unassembled WGS sequence"/>
</dbReference>
<dbReference type="PANTHER" id="PTHR43433:SF1">
    <property type="entry name" value="BLL5160 PROTEIN"/>
    <property type="match status" value="1"/>
</dbReference>
<comment type="caution">
    <text evidence="2">The sequence shown here is derived from an EMBL/GenBank/DDBJ whole genome shotgun (WGS) entry which is preliminary data.</text>
</comment>
<name>A0A8J3YWK2_9ACTN</name>
<proteinExistence type="predicted"/>
<dbReference type="InterPro" id="IPR050471">
    <property type="entry name" value="AB_hydrolase"/>
</dbReference>
<dbReference type="PANTHER" id="PTHR43433">
    <property type="entry name" value="HYDROLASE, ALPHA/BETA FOLD FAMILY PROTEIN"/>
    <property type="match status" value="1"/>
</dbReference>
<dbReference type="Gene3D" id="3.40.50.1820">
    <property type="entry name" value="alpha/beta hydrolase"/>
    <property type="match status" value="1"/>
</dbReference>
<protein>
    <submittedName>
        <fullName evidence="2">Proline iminopeptidase</fullName>
    </submittedName>
</protein>
<dbReference type="InterPro" id="IPR000073">
    <property type="entry name" value="AB_hydrolase_1"/>
</dbReference>
<dbReference type="EMBL" id="BOPF01000042">
    <property type="protein sequence ID" value="GIJ51008.1"/>
    <property type="molecule type" value="Genomic_DNA"/>
</dbReference>
<dbReference type="SUPFAM" id="SSF53474">
    <property type="entry name" value="alpha/beta-Hydrolases"/>
    <property type="match status" value="1"/>
</dbReference>
<reference evidence="2" key="1">
    <citation type="submission" date="2021-01" db="EMBL/GenBank/DDBJ databases">
        <title>Whole genome shotgun sequence of Virgisporangium aliadipatigenens NBRC 105644.</title>
        <authorList>
            <person name="Komaki H."/>
            <person name="Tamura T."/>
        </authorList>
    </citation>
    <scope>NUCLEOTIDE SEQUENCE</scope>
    <source>
        <strain evidence="2">NBRC 105644</strain>
    </source>
</reference>
<dbReference type="Pfam" id="PF12697">
    <property type="entry name" value="Abhydrolase_6"/>
    <property type="match status" value="1"/>
</dbReference>
<evidence type="ECO:0000313" key="3">
    <source>
        <dbReference type="Proteomes" id="UP000619260"/>
    </source>
</evidence>
<feature type="domain" description="AB hydrolase-1" evidence="1">
    <location>
        <begin position="62"/>
        <end position="330"/>
    </location>
</feature>
<evidence type="ECO:0000259" key="1">
    <source>
        <dbReference type="Pfam" id="PF12697"/>
    </source>
</evidence>
<dbReference type="InterPro" id="IPR029058">
    <property type="entry name" value="AB_hydrolase_fold"/>
</dbReference>
<sequence length="336" mass="37700">MWIAGGLVIAVVAAGLSYRKLRQRRVTRALRTGFVERRYVRLGGVDQWIQVRGTDRSNPILLYVAGSGLPMEPFTATLAPWERHFTVVFWDRRDVGRTRGRNGRAGADEWTFDLLAEDGIALVEHLRAHLGQERVVVLGHSQGSLVATRMVRRRPDLFHAYVGTGQITDMARNEERTHRMALERAMRTNRRAARALERTPPPFRTAKAWITKQRWSMATDPESRQWQRVAGPALLTWPGYGPGDLYRALLGVLFLPPRLFEETMACTPERLGTDFAVPVYLLHGADDVHTLPDLAAEYLEAVSAPAKAFVPIDGAGHLAPFTQAERFLAALKAHVL</sequence>
<dbReference type="RefSeq" id="WP_203904420.1">
    <property type="nucleotide sequence ID" value="NZ_BOPF01000042.1"/>
</dbReference>